<proteinExistence type="predicted"/>
<protein>
    <submittedName>
        <fullName evidence="1">Uncharacterized protein</fullName>
    </submittedName>
</protein>
<dbReference type="EMBL" id="PSZO01000003">
    <property type="protein sequence ID" value="TCG11695.1"/>
    <property type="molecule type" value="Genomic_DNA"/>
</dbReference>
<name>A0A4R0XQ47_9MOLU</name>
<dbReference type="RefSeq" id="WP_131598434.1">
    <property type="nucleotide sequence ID" value="NZ_CBDBYK010000001.1"/>
</dbReference>
<evidence type="ECO:0000313" key="1">
    <source>
        <dbReference type="EMBL" id="TCG11695.1"/>
    </source>
</evidence>
<keyword evidence="2" id="KW-1185">Reference proteome</keyword>
<reference evidence="1 2" key="1">
    <citation type="submission" date="2018-02" db="EMBL/GenBank/DDBJ databases">
        <title>Mycoplasma marinum and Mycoplasma todarodis sp. nov., moderately halophilic and psychrotolerant mycoplasmas isolated from cephalopods.</title>
        <authorList>
            <person name="Viver T."/>
        </authorList>
    </citation>
    <scope>NUCLEOTIDE SEQUENCE [LARGE SCALE GENOMIC DNA]</scope>
    <source>
        <strain evidence="1 2">PE</strain>
    </source>
</reference>
<organism evidence="1 2">
    <name type="scientific">Mycoplasma marinum</name>
    <dbReference type="NCBI Taxonomy" id="1937190"/>
    <lineage>
        <taxon>Bacteria</taxon>
        <taxon>Bacillati</taxon>
        <taxon>Mycoplasmatota</taxon>
        <taxon>Mollicutes</taxon>
        <taxon>Mycoplasmataceae</taxon>
        <taxon>Mycoplasma</taxon>
    </lineage>
</organism>
<dbReference type="AlphaFoldDB" id="A0A4R0XQ47"/>
<evidence type="ECO:0000313" key="2">
    <source>
        <dbReference type="Proteomes" id="UP000294192"/>
    </source>
</evidence>
<sequence>MNKKDIEESILKNQIAIEYTAKQKLLKIKEIENINLSISNNKMMINSIETILGNNFPRIQKNRNKGDMYFILPVFSGGKVIFPNSLIKQLEDKVKKKDFVNIISFNTTTENNDVEYKSIIQFLKSRKIKYSFLRFENTTDFADERSIIFYMINNSFNLSIVLCKEGLKKINFLKDNMFFVNSMFIGQEKAFLIINKSLQVEMEKNDFKKANNKIFLDNEKSNNKIGLMSEFDFFLRILVYKIQNIFIDTLKNFLLKDLLKIEEKEKKQELILFKNKIKLRNMKYQLEAEEKAIINNEDGKIWE</sequence>
<comment type="caution">
    <text evidence="1">The sequence shown here is derived from an EMBL/GenBank/DDBJ whole genome shotgun (WGS) entry which is preliminary data.</text>
</comment>
<dbReference type="Proteomes" id="UP000294192">
    <property type="component" value="Unassembled WGS sequence"/>
</dbReference>
<accession>A0A4R0XQ47</accession>
<gene>
    <name evidence="1" type="ORF">C4B24_00890</name>
</gene>